<comment type="caution">
    <text evidence="2">The sequence shown here is derived from an EMBL/GenBank/DDBJ whole genome shotgun (WGS) entry which is preliminary data.</text>
</comment>
<name>A0A549ST54_METSR</name>
<dbReference type="SMART" id="SM00530">
    <property type="entry name" value="HTH_XRE"/>
    <property type="match status" value="1"/>
</dbReference>
<dbReference type="PROSITE" id="PS50943">
    <property type="entry name" value="HTH_CROC1"/>
    <property type="match status" value="1"/>
</dbReference>
<feature type="domain" description="HTH cro/C1-type" evidence="1">
    <location>
        <begin position="17"/>
        <end position="71"/>
    </location>
</feature>
<accession>A0A549ST54</accession>
<dbReference type="InterPro" id="IPR010982">
    <property type="entry name" value="Lambda_DNA-bd_dom_sf"/>
</dbReference>
<evidence type="ECO:0000313" key="3">
    <source>
        <dbReference type="Proteomes" id="UP000316781"/>
    </source>
</evidence>
<sequence>MGRSVHSKPYKEFLELMIAARERAGLTQEGLAERIGRTQSFVSKYERGERRLDVVEFAEFVKAMDLDPSAVFAQFLQHAFDDATG</sequence>
<dbReference type="GO" id="GO:0003677">
    <property type="term" value="F:DNA binding"/>
    <property type="evidence" value="ECO:0007669"/>
    <property type="project" value="InterPro"/>
</dbReference>
<dbReference type="Pfam" id="PF13560">
    <property type="entry name" value="HTH_31"/>
    <property type="match status" value="1"/>
</dbReference>
<evidence type="ECO:0000259" key="1">
    <source>
        <dbReference type="PROSITE" id="PS50943"/>
    </source>
</evidence>
<dbReference type="Gene3D" id="1.10.260.40">
    <property type="entry name" value="lambda repressor-like DNA-binding domains"/>
    <property type="match status" value="1"/>
</dbReference>
<reference evidence="2 3" key="1">
    <citation type="submission" date="2019-07" db="EMBL/GenBank/DDBJ databases">
        <title>Ln-dependent methylotrophs.</title>
        <authorList>
            <person name="Tani A."/>
        </authorList>
    </citation>
    <scope>NUCLEOTIDE SEQUENCE [LARGE SCALE GENOMIC DNA]</scope>
    <source>
        <strain evidence="2 3">SM89A</strain>
    </source>
</reference>
<evidence type="ECO:0000313" key="2">
    <source>
        <dbReference type="EMBL" id="TRL32758.1"/>
    </source>
</evidence>
<organism evidence="2 3">
    <name type="scientific">Methylosinus sporium</name>
    <dbReference type="NCBI Taxonomy" id="428"/>
    <lineage>
        <taxon>Bacteria</taxon>
        <taxon>Pseudomonadati</taxon>
        <taxon>Pseudomonadota</taxon>
        <taxon>Alphaproteobacteria</taxon>
        <taxon>Hyphomicrobiales</taxon>
        <taxon>Methylocystaceae</taxon>
        <taxon>Methylosinus</taxon>
    </lineage>
</organism>
<dbReference type="InterPro" id="IPR001387">
    <property type="entry name" value="Cro/C1-type_HTH"/>
</dbReference>
<dbReference type="Proteomes" id="UP000316781">
    <property type="component" value="Unassembled WGS sequence"/>
</dbReference>
<proteinExistence type="predicted"/>
<gene>
    <name evidence="2" type="ORF">FM996_11830</name>
</gene>
<dbReference type="EMBL" id="VJMF01000045">
    <property type="protein sequence ID" value="TRL32758.1"/>
    <property type="molecule type" value="Genomic_DNA"/>
</dbReference>
<dbReference type="AlphaFoldDB" id="A0A549ST54"/>
<protein>
    <submittedName>
        <fullName evidence="2">Helix-turn-helix transcriptional regulator</fullName>
    </submittedName>
</protein>
<dbReference type="CDD" id="cd00093">
    <property type="entry name" value="HTH_XRE"/>
    <property type="match status" value="1"/>
</dbReference>
<dbReference type="SUPFAM" id="SSF47413">
    <property type="entry name" value="lambda repressor-like DNA-binding domains"/>
    <property type="match status" value="1"/>
</dbReference>